<gene>
    <name evidence="1" type="ORF">C9J27_08020</name>
</gene>
<dbReference type="PROSITE" id="PS51782">
    <property type="entry name" value="LYSM"/>
    <property type="match status" value="1"/>
</dbReference>
<protein>
    <submittedName>
        <fullName evidence="1">Peptidoglycan-binding protein LysM</fullName>
    </submittedName>
</protein>
<dbReference type="PANTHER" id="PTHR34700">
    <property type="entry name" value="POTASSIUM BINDING PROTEIN KBP"/>
    <property type="match status" value="1"/>
</dbReference>
<dbReference type="SMART" id="SM00257">
    <property type="entry name" value="LysM"/>
    <property type="match status" value="1"/>
</dbReference>
<dbReference type="NCBIfam" id="NF008399">
    <property type="entry name" value="PRK11198.1"/>
    <property type="match status" value="1"/>
</dbReference>
<dbReference type="Pfam" id="PF04972">
    <property type="entry name" value="BON"/>
    <property type="match status" value="1"/>
</dbReference>
<dbReference type="SUPFAM" id="SSF54106">
    <property type="entry name" value="LysM domain"/>
    <property type="match status" value="1"/>
</dbReference>
<name>A0A0B7J7X3_9GAMM</name>
<sequence>MALLDFVRDIGNKLFSNEDEAPEKITQHIENNNPGLTDLKVEVKDGVATLSGTANSAAAKEKAILMTGNTAGIESIVDNLNAPTATETVKYYEVQSGDSLWKIAEKTLGNGADYQKIFDANQEVIIDPDKIFPGQKLRIPTTA</sequence>
<dbReference type="Gene3D" id="3.30.1340.30">
    <property type="match status" value="1"/>
</dbReference>
<dbReference type="PANTHER" id="PTHR34700:SF8">
    <property type="entry name" value="POTASSIUM BINDING PROTEIN KBP"/>
    <property type="match status" value="1"/>
</dbReference>
<dbReference type="AlphaFoldDB" id="A0A0B7J7X3"/>
<dbReference type="GeneID" id="29944509"/>
<dbReference type="Pfam" id="PF01476">
    <property type="entry name" value="LysM"/>
    <property type="match status" value="1"/>
</dbReference>
<dbReference type="Proteomes" id="UP000241426">
    <property type="component" value="Unassembled WGS sequence"/>
</dbReference>
<organism evidence="1 2">
    <name type="scientific">Photobacterium kishitanii</name>
    <dbReference type="NCBI Taxonomy" id="318456"/>
    <lineage>
        <taxon>Bacteria</taxon>
        <taxon>Pseudomonadati</taxon>
        <taxon>Pseudomonadota</taxon>
        <taxon>Gammaproteobacteria</taxon>
        <taxon>Vibrionales</taxon>
        <taxon>Vibrionaceae</taxon>
        <taxon>Photobacterium</taxon>
    </lineage>
</organism>
<dbReference type="RefSeq" id="WP_036794607.1">
    <property type="nucleotide sequence ID" value="NZ_JAUZMX010000001.1"/>
</dbReference>
<evidence type="ECO:0000313" key="2">
    <source>
        <dbReference type="Proteomes" id="UP000241426"/>
    </source>
</evidence>
<proteinExistence type="predicted"/>
<dbReference type="eggNOG" id="COG1652">
    <property type="taxonomic scope" value="Bacteria"/>
</dbReference>
<dbReference type="PROSITE" id="PS50914">
    <property type="entry name" value="BON"/>
    <property type="match status" value="1"/>
</dbReference>
<evidence type="ECO:0000313" key="1">
    <source>
        <dbReference type="EMBL" id="PSU99578.1"/>
    </source>
</evidence>
<dbReference type="InterPro" id="IPR052196">
    <property type="entry name" value="Bact_Kbp"/>
</dbReference>
<reference evidence="1 2" key="1">
    <citation type="submission" date="2018-01" db="EMBL/GenBank/DDBJ databases">
        <title>Whole genome sequencing of Histamine producing bacteria.</title>
        <authorList>
            <person name="Butler K."/>
        </authorList>
    </citation>
    <scope>NUCLEOTIDE SEQUENCE [LARGE SCALE GENOMIC DNA]</scope>
    <source>
        <strain evidence="1 2">FS-7.2</strain>
    </source>
</reference>
<comment type="caution">
    <text evidence="1">The sequence shown here is derived from an EMBL/GenBank/DDBJ whole genome shotgun (WGS) entry which is preliminary data.</text>
</comment>
<dbReference type="Gene3D" id="3.10.350.10">
    <property type="entry name" value="LysM domain"/>
    <property type="match status" value="1"/>
</dbReference>
<accession>A0A2T3KJB5</accession>
<dbReference type="CDD" id="cd00118">
    <property type="entry name" value="LysM"/>
    <property type="match status" value="1"/>
</dbReference>
<dbReference type="EMBL" id="PYNF01000005">
    <property type="protein sequence ID" value="PSU99578.1"/>
    <property type="molecule type" value="Genomic_DNA"/>
</dbReference>
<dbReference type="InterPro" id="IPR018392">
    <property type="entry name" value="LysM"/>
</dbReference>
<dbReference type="InterPro" id="IPR036779">
    <property type="entry name" value="LysM_dom_sf"/>
</dbReference>
<dbReference type="InterPro" id="IPR007055">
    <property type="entry name" value="BON_dom"/>
</dbReference>
<accession>A0A0B7J7X3</accession>